<keyword evidence="1 4" id="KW-0808">Transferase</keyword>
<dbReference type="PANTHER" id="PTHR43420">
    <property type="entry name" value="ACETYLTRANSFERASE"/>
    <property type="match status" value="1"/>
</dbReference>
<evidence type="ECO:0000256" key="1">
    <source>
        <dbReference type="ARBA" id="ARBA00022679"/>
    </source>
</evidence>
<comment type="caution">
    <text evidence="4">The sequence shown here is derived from an EMBL/GenBank/DDBJ whole genome shotgun (WGS) entry which is preliminary data.</text>
</comment>
<name>A0ABW1BPB9_9ACTN</name>
<dbReference type="InterPro" id="IPR050680">
    <property type="entry name" value="YpeA/RimI_acetyltransf"/>
</dbReference>
<reference evidence="5" key="1">
    <citation type="journal article" date="2019" name="Int. J. Syst. Evol. Microbiol.">
        <title>The Global Catalogue of Microorganisms (GCM) 10K type strain sequencing project: providing services to taxonomists for standard genome sequencing and annotation.</title>
        <authorList>
            <consortium name="The Broad Institute Genomics Platform"/>
            <consortium name="The Broad Institute Genome Sequencing Center for Infectious Disease"/>
            <person name="Wu L."/>
            <person name="Ma J."/>
        </authorList>
    </citation>
    <scope>NUCLEOTIDE SEQUENCE [LARGE SCALE GENOMIC DNA]</scope>
    <source>
        <strain evidence="5">CGMCC 4.7106</strain>
    </source>
</reference>
<dbReference type="RefSeq" id="WP_219544365.1">
    <property type="nucleotide sequence ID" value="NZ_JAHKRN010000008.1"/>
</dbReference>
<dbReference type="Proteomes" id="UP001596096">
    <property type="component" value="Unassembled WGS sequence"/>
</dbReference>
<dbReference type="EMBL" id="JBHSNW010000003">
    <property type="protein sequence ID" value="MFC5814950.1"/>
    <property type="molecule type" value="Genomic_DNA"/>
</dbReference>
<feature type="domain" description="N-acetyltransferase" evidence="3">
    <location>
        <begin position="162"/>
        <end position="320"/>
    </location>
</feature>
<evidence type="ECO:0000256" key="2">
    <source>
        <dbReference type="ARBA" id="ARBA00023315"/>
    </source>
</evidence>
<dbReference type="GO" id="GO:0016746">
    <property type="term" value="F:acyltransferase activity"/>
    <property type="evidence" value="ECO:0007669"/>
    <property type="project" value="UniProtKB-KW"/>
</dbReference>
<evidence type="ECO:0000313" key="4">
    <source>
        <dbReference type="EMBL" id="MFC5814950.1"/>
    </source>
</evidence>
<dbReference type="PROSITE" id="PS51186">
    <property type="entry name" value="GNAT"/>
    <property type="match status" value="1"/>
</dbReference>
<proteinExistence type="predicted"/>
<keyword evidence="5" id="KW-1185">Reference proteome</keyword>
<dbReference type="Pfam" id="PF00583">
    <property type="entry name" value="Acetyltransf_1"/>
    <property type="match status" value="1"/>
</dbReference>
<accession>A0ABW1BPB9</accession>
<gene>
    <name evidence="4" type="ORF">ACFPUY_07635</name>
</gene>
<protein>
    <submittedName>
        <fullName evidence="4">GNAT family N-acetyltransferase</fullName>
        <ecNumber evidence="4">2.3.1.-</ecNumber>
    </submittedName>
</protein>
<evidence type="ECO:0000259" key="3">
    <source>
        <dbReference type="PROSITE" id="PS51186"/>
    </source>
</evidence>
<dbReference type="EC" id="2.3.1.-" evidence="4"/>
<dbReference type="InterPro" id="IPR000182">
    <property type="entry name" value="GNAT_dom"/>
</dbReference>
<sequence length="322" mass="34754">MHHFSRPGAGDAPAIHELSAACDTEVLGRPDLTLDDIAGELAEPGFDLDSDAWLAHGPDGRLDGWAWARRQGASEIVDADVIVRPGVAGLAERLWPLVLERAGALAREAGHPAAVTDVGVYRADRAKQALVTGYGFAAATSFHRMRVDFDGPVEPPEPPPGVTLHGGQNEQVRREAHEVYQEGFADHFGHAYVDYDRWYARRQAIPTTDWSQLTLARVDGRAAAMVLGNNQFAADEGCGYVDTLAVRPEFRGRGLGRLLLRTAIAADAARGREGTILHVDTNNTTPALGLYESEGMRPVLVIDIWRRTVEPGTVEAGTVEAG</sequence>
<organism evidence="4 5">
    <name type="scientific">Nonomuraea harbinensis</name>
    <dbReference type="NCBI Taxonomy" id="1286938"/>
    <lineage>
        <taxon>Bacteria</taxon>
        <taxon>Bacillati</taxon>
        <taxon>Actinomycetota</taxon>
        <taxon>Actinomycetes</taxon>
        <taxon>Streptosporangiales</taxon>
        <taxon>Streptosporangiaceae</taxon>
        <taxon>Nonomuraea</taxon>
    </lineage>
</organism>
<keyword evidence="2 4" id="KW-0012">Acyltransferase</keyword>
<evidence type="ECO:0000313" key="5">
    <source>
        <dbReference type="Proteomes" id="UP001596096"/>
    </source>
</evidence>